<name>A0ABW9RXK0_9BACT</name>
<dbReference type="EMBL" id="SMLW01000641">
    <property type="protein sequence ID" value="MTI27740.1"/>
    <property type="molecule type" value="Genomic_DNA"/>
</dbReference>
<evidence type="ECO:0008006" key="4">
    <source>
        <dbReference type="Google" id="ProtNLM"/>
    </source>
</evidence>
<evidence type="ECO:0000313" key="2">
    <source>
        <dbReference type="EMBL" id="MTI27740.1"/>
    </source>
</evidence>
<feature type="chain" id="PRO_5046010261" description="Lipoprotein" evidence="1">
    <location>
        <begin position="24"/>
        <end position="210"/>
    </location>
</feature>
<evidence type="ECO:0000313" key="3">
    <source>
        <dbReference type="Proteomes" id="UP000798808"/>
    </source>
</evidence>
<organism evidence="2 3">
    <name type="scientific">Fulvivirga kasyanovii</name>
    <dbReference type="NCBI Taxonomy" id="396812"/>
    <lineage>
        <taxon>Bacteria</taxon>
        <taxon>Pseudomonadati</taxon>
        <taxon>Bacteroidota</taxon>
        <taxon>Cytophagia</taxon>
        <taxon>Cytophagales</taxon>
        <taxon>Fulvivirgaceae</taxon>
        <taxon>Fulvivirga</taxon>
    </lineage>
</organism>
<feature type="signal peptide" evidence="1">
    <location>
        <begin position="1"/>
        <end position="23"/>
    </location>
</feature>
<protein>
    <recommendedName>
        <fullName evidence="4">Lipoprotein</fullName>
    </recommendedName>
</protein>
<gene>
    <name evidence="2" type="ORF">E1163_22480</name>
</gene>
<evidence type="ECO:0000256" key="1">
    <source>
        <dbReference type="SAM" id="SignalP"/>
    </source>
</evidence>
<dbReference type="Proteomes" id="UP000798808">
    <property type="component" value="Unassembled WGS sequence"/>
</dbReference>
<keyword evidence="3" id="KW-1185">Reference proteome</keyword>
<dbReference type="PROSITE" id="PS51257">
    <property type="entry name" value="PROKAR_LIPOPROTEIN"/>
    <property type="match status" value="1"/>
</dbReference>
<accession>A0ABW9RXK0</accession>
<sequence length="210" mass="23686">MKNKVNRLILVSSVVLILLIAYGCDDKPDGGDRPSKEKPKETITLERAHEMFKAYQERFDVVTEFRGGKEDARYGWHSLEFYENYIAYLKHASRKAGIEVSGIRMYYVAYPEDDASGEHSGYQTYIYVPTYYDKKSGDHIAFDPLHIGDDGVPLPIHDIIVNGKRRSTDKDTAEAAMMARSVEGTESSVANMGEMCEPNCPKNEVVTESN</sequence>
<dbReference type="RefSeq" id="WP_155174739.1">
    <property type="nucleotide sequence ID" value="NZ_BAAAFL010000031.1"/>
</dbReference>
<reference evidence="2 3" key="1">
    <citation type="submission" date="2019-02" db="EMBL/GenBank/DDBJ databases">
        <authorList>
            <person name="Goldberg S.R."/>
            <person name="Haltli B.A."/>
            <person name="Correa H."/>
            <person name="Russell K.G."/>
        </authorList>
    </citation>
    <scope>NUCLEOTIDE SEQUENCE [LARGE SCALE GENOMIC DNA]</scope>
    <source>
        <strain evidence="2 3">JCM 16186</strain>
    </source>
</reference>
<comment type="caution">
    <text evidence="2">The sequence shown here is derived from an EMBL/GenBank/DDBJ whole genome shotgun (WGS) entry which is preliminary data.</text>
</comment>
<keyword evidence="1" id="KW-0732">Signal</keyword>
<proteinExistence type="predicted"/>